<accession>A0ABP8VE51</accession>
<protein>
    <recommendedName>
        <fullName evidence="3">DUF4145 domain-containing protein</fullName>
    </recommendedName>
</protein>
<evidence type="ECO:0008006" key="3">
    <source>
        <dbReference type="Google" id="ProtNLM"/>
    </source>
</evidence>
<name>A0ABP8VE51_9PSEU</name>
<sequence length="279" mass="31541">MFPLDPKTVERVARIVVGRGTPYERTGREVEALLRNSGWIDPPDYDGSAKVGWLVDALVERENARTDIERFLCRLCDPLEYPDGMATADDVRRAVNEVLELERLEVSHVDGRPVVGELGSNGTVKVVLHVEDVEQRLRKLIREEKLIQMLVSRVRESQFAEASGSYLLALFGIGSFVEGLLYSVLTSRYPELAREGFAGRNGKIRADRAGLELLLDTAHDRGLVQLDAKDFMRPVREFRNYIHPRKQFETDFTPDGDTVAMCWTPVQALLNDLDKLIDS</sequence>
<keyword evidence="2" id="KW-1185">Reference proteome</keyword>
<organism evidence="1 2">
    <name type="scientific">Amycolatopsis dongchuanensis</name>
    <dbReference type="NCBI Taxonomy" id="1070866"/>
    <lineage>
        <taxon>Bacteria</taxon>
        <taxon>Bacillati</taxon>
        <taxon>Actinomycetota</taxon>
        <taxon>Actinomycetes</taxon>
        <taxon>Pseudonocardiales</taxon>
        <taxon>Pseudonocardiaceae</taxon>
        <taxon>Amycolatopsis</taxon>
    </lineage>
</organism>
<proteinExistence type="predicted"/>
<dbReference type="EMBL" id="BAABIB010000120">
    <property type="protein sequence ID" value="GAA4661572.1"/>
    <property type="molecule type" value="Genomic_DNA"/>
</dbReference>
<evidence type="ECO:0000313" key="1">
    <source>
        <dbReference type="EMBL" id="GAA4661572.1"/>
    </source>
</evidence>
<comment type="caution">
    <text evidence="1">The sequence shown here is derived from an EMBL/GenBank/DDBJ whole genome shotgun (WGS) entry which is preliminary data.</text>
</comment>
<reference evidence="2" key="1">
    <citation type="journal article" date="2019" name="Int. J. Syst. Evol. Microbiol.">
        <title>The Global Catalogue of Microorganisms (GCM) 10K type strain sequencing project: providing services to taxonomists for standard genome sequencing and annotation.</title>
        <authorList>
            <consortium name="The Broad Institute Genomics Platform"/>
            <consortium name="The Broad Institute Genome Sequencing Center for Infectious Disease"/>
            <person name="Wu L."/>
            <person name="Ma J."/>
        </authorList>
    </citation>
    <scope>NUCLEOTIDE SEQUENCE [LARGE SCALE GENOMIC DNA]</scope>
    <source>
        <strain evidence="2">JCM 18054</strain>
    </source>
</reference>
<evidence type="ECO:0000313" key="2">
    <source>
        <dbReference type="Proteomes" id="UP001500192"/>
    </source>
</evidence>
<gene>
    <name evidence="1" type="ORF">GCM10023214_62350</name>
</gene>
<dbReference type="Proteomes" id="UP001500192">
    <property type="component" value="Unassembled WGS sequence"/>
</dbReference>